<comment type="cofactor">
    <cofactor evidence="2">
        <name>[4Fe-4S] cluster</name>
        <dbReference type="ChEBI" id="CHEBI:49883"/>
    </cofactor>
</comment>
<comment type="cofactor">
    <cofactor evidence="1">
        <name>siroheme</name>
        <dbReference type="ChEBI" id="CHEBI:60052"/>
    </cofactor>
</comment>
<organism evidence="18 19">
    <name type="scientific">Leptolyngbya boryana NIES-2135</name>
    <dbReference type="NCBI Taxonomy" id="1973484"/>
    <lineage>
        <taxon>Bacteria</taxon>
        <taxon>Bacillati</taxon>
        <taxon>Cyanobacteriota</taxon>
        <taxon>Cyanophyceae</taxon>
        <taxon>Leptolyngbyales</taxon>
        <taxon>Leptolyngbyaceae</taxon>
        <taxon>Leptolyngbya group</taxon>
        <taxon>Leptolyngbya</taxon>
    </lineage>
</organism>
<keyword evidence="13" id="KW-0411">Iron-sulfur</keyword>
<evidence type="ECO:0000256" key="15">
    <source>
        <dbReference type="ARBA" id="ARBA00067673"/>
    </source>
</evidence>
<keyword evidence="8" id="KW-0349">Heme</keyword>
<dbReference type="NCBIfam" id="TIGR02042">
    <property type="entry name" value="sir"/>
    <property type="match status" value="1"/>
</dbReference>
<evidence type="ECO:0000256" key="11">
    <source>
        <dbReference type="ARBA" id="ARBA00023002"/>
    </source>
</evidence>
<reference evidence="18 19" key="1">
    <citation type="submission" date="2017-06" db="EMBL/GenBank/DDBJ databases">
        <title>Genome sequencing of cyanobaciteial culture collection at National Institute for Environmental Studies (NIES).</title>
        <authorList>
            <person name="Hirose Y."/>
            <person name="Shimura Y."/>
            <person name="Fujisawa T."/>
            <person name="Nakamura Y."/>
            <person name="Kawachi M."/>
        </authorList>
    </citation>
    <scope>NUCLEOTIDE SEQUENCE [LARGE SCALE GENOMIC DNA]</scope>
    <source>
        <strain evidence="18 19">NIES-2135</strain>
    </source>
</reference>
<dbReference type="GO" id="GO:0020037">
    <property type="term" value="F:heme binding"/>
    <property type="evidence" value="ECO:0007669"/>
    <property type="project" value="InterPro"/>
</dbReference>
<dbReference type="SUPFAM" id="SSF55124">
    <property type="entry name" value="Nitrite/Sulfite reductase N-terminal domain-like"/>
    <property type="match status" value="2"/>
</dbReference>
<feature type="domain" description="Nitrite/sulphite reductase 4Fe-4S" evidence="16">
    <location>
        <begin position="167"/>
        <end position="344"/>
    </location>
</feature>
<dbReference type="GO" id="GO:0046872">
    <property type="term" value="F:metal ion binding"/>
    <property type="evidence" value="ECO:0007669"/>
    <property type="project" value="UniProtKB-KW"/>
</dbReference>
<dbReference type="GO" id="GO:0000103">
    <property type="term" value="P:sulfate assimilation"/>
    <property type="evidence" value="ECO:0007669"/>
    <property type="project" value="TreeGrafter"/>
</dbReference>
<dbReference type="NCBIfam" id="NF010029">
    <property type="entry name" value="PRK13504.1"/>
    <property type="match status" value="1"/>
</dbReference>
<dbReference type="InterPro" id="IPR045169">
    <property type="entry name" value="NO2/SO3_Rdtase_4Fe4S_prot"/>
</dbReference>
<dbReference type="InterPro" id="IPR006067">
    <property type="entry name" value="NO2/SO3_Rdtase_4Fe4S_dom"/>
</dbReference>
<sequence length="583" mass="65714">MVISSTPPSVRKPSKVEGIKERSNFLREPVASELLLDTNAFSEDGIQLLKFHGSYQQDNRDNRVRGQEKDYSMMLRTRSPGGFVPPELYLTIDRLSDEYGNHTIRVTTRQAFQLHGVLKKNLKATISAIVKSMGSTLSACGDVNRNVMSPPAPFKNRPEYEYARTYANHIADLLTPQSGAYYEVWLDGEKAITGEEDPEVVAARKRNINGSNIEDSPEPIYGTYYLPRKFKIAVTVPGDNSVDLFSQDISLVVLTNDQGELEGFNVYAGGGLGRTHGKEETFPRIADPIGYVAKADVYDLVKAIVATQRDYGDRSDRRHSRMKYLVEEWGVEKFRSKVEEYFGKAIEPFKPLPEFKFLNYLGWNEQGDGKLFYGISIQNGRIKDENGFRLKAALKKIVTKFNLPMLLTPSQNVLLYNIEKSDRQRINRILREHGIERPDQIDPLVRDSMACPALPTCGLATTEAERASLPILTRIRLLLEKVGLPNESFIFRMTGCPNGCARPYLAEFALVGTGPNMYQVWLGAAPNQTRLAKVFIEKMNLDDLEAVFEPVFTYFKKERQAGESFGDFCDRVGLDAIHQFTGV</sequence>
<dbReference type="InterPro" id="IPR005117">
    <property type="entry name" value="NiRdtase/SiRdtase_haem-b_fer"/>
</dbReference>
<dbReference type="InterPro" id="IPR006066">
    <property type="entry name" value="NO2/SO3_Rdtase_FeS/sirohaem_BS"/>
</dbReference>
<evidence type="ECO:0000313" key="19">
    <source>
        <dbReference type="Proteomes" id="UP000217895"/>
    </source>
</evidence>
<dbReference type="PANTHER" id="PTHR11493">
    <property type="entry name" value="SULFITE REDUCTASE [NADPH] SUBUNIT BETA-RELATED"/>
    <property type="match status" value="1"/>
</dbReference>
<evidence type="ECO:0000259" key="16">
    <source>
        <dbReference type="Pfam" id="PF01077"/>
    </source>
</evidence>
<evidence type="ECO:0000256" key="14">
    <source>
        <dbReference type="ARBA" id="ARBA00049518"/>
    </source>
</evidence>
<accession>A0A1Z4JLF0</accession>
<proteinExistence type="inferred from homology"/>
<evidence type="ECO:0000256" key="5">
    <source>
        <dbReference type="ARBA" id="ARBA00011245"/>
    </source>
</evidence>
<dbReference type="SUPFAM" id="SSF56014">
    <property type="entry name" value="Nitrite and sulphite reductase 4Fe-4S domain-like"/>
    <property type="match status" value="2"/>
</dbReference>
<dbReference type="Proteomes" id="UP000217895">
    <property type="component" value="Chromosome"/>
</dbReference>
<evidence type="ECO:0000256" key="8">
    <source>
        <dbReference type="ARBA" id="ARBA00022617"/>
    </source>
</evidence>
<dbReference type="GO" id="GO:0016002">
    <property type="term" value="F:sulfite reductase activity"/>
    <property type="evidence" value="ECO:0007669"/>
    <property type="project" value="TreeGrafter"/>
</dbReference>
<keyword evidence="19" id="KW-1185">Reference proteome</keyword>
<dbReference type="PANTHER" id="PTHR11493:SF47">
    <property type="entry name" value="SULFITE REDUCTASE [NADPH] SUBUNIT BETA"/>
    <property type="match status" value="1"/>
</dbReference>
<evidence type="ECO:0000256" key="1">
    <source>
        <dbReference type="ARBA" id="ARBA00001929"/>
    </source>
</evidence>
<evidence type="ECO:0000256" key="12">
    <source>
        <dbReference type="ARBA" id="ARBA00023004"/>
    </source>
</evidence>
<evidence type="ECO:0000256" key="3">
    <source>
        <dbReference type="ARBA" id="ARBA00003247"/>
    </source>
</evidence>
<dbReference type="Pfam" id="PF01077">
    <property type="entry name" value="NIR_SIR"/>
    <property type="match status" value="2"/>
</dbReference>
<keyword evidence="11" id="KW-0560">Oxidoreductase</keyword>
<dbReference type="AlphaFoldDB" id="A0A1Z4JLF0"/>
<evidence type="ECO:0000256" key="13">
    <source>
        <dbReference type="ARBA" id="ARBA00023014"/>
    </source>
</evidence>
<comment type="catalytic activity">
    <reaction evidence="14">
        <text>hydrogen sulfide + 6 oxidized [2Fe-2S]-[ferredoxin] + 3 H2O = sulfite + 6 reduced [2Fe-2S]-[ferredoxin] + 7 H(+)</text>
        <dbReference type="Rhea" id="RHEA:23132"/>
        <dbReference type="Rhea" id="RHEA-COMP:10000"/>
        <dbReference type="Rhea" id="RHEA-COMP:10001"/>
        <dbReference type="ChEBI" id="CHEBI:15377"/>
        <dbReference type="ChEBI" id="CHEBI:15378"/>
        <dbReference type="ChEBI" id="CHEBI:17359"/>
        <dbReference type="ChEBI" id="CHEBI:29919"/>
        <dbReference type="ChEBI" id="CHEBI:33737"/>
        <dbReference type="ChEBI" id="CHEBI:33738"/>
        <dbReference type="EC" id="1.8.7.1"/>
    </reaction>
</comment>
<evidence type="ECO:0000256" key="6">
    <source>
        <dbReference type="ARBA" id="ARBA00012353"/>
    </source>
</evidence>
<dbReference type="Gene3D" id="3.90.480.10">
    <property type="entry name" value="Sulfite Reductase Hemoprotein,Domain 2"/>
    <property type="match status" value="1"/>
</dbReference>
<evidence type="ECO:0000256" key="9">
    <source>
        <dbReference type="ARBA" id="ARBA00022723"/>
    </source>
</evidence>
<dbReference type="FunFam" id="3.30.413.10:FF:000014">
    <property type="entry name" value="Sulfite reductase [ferredoxin], chloroplastic"/>
    <property type="match status" value="1"/>
</dbReference>
<dbReference type="Gene3D" id="3.30.413.10">
    <property type="entry name" value="Sulfite Reductase Hemoprotein, domain 1"/>
    <property type="match status" value="2"/>
</dbReference>
<protein>
    <recommendedName>
        <fullName evidence="15">Sulfite reductase [ferredoxin]</fullName>
        <ecNumber evidence="6">1.8.7.1</ecNumber>
    </recommendedName>
</protein>
<dbReference type="InterPro" id="IPR045854">
    <property type="entry name" value="NO2/SO3_Rdtase_4Fe4S_sf"/>
</dbReference>
<dbReference type="GO" id="GO:0009337">
    <property type="term" value="C:sulfite reductase complex (NADPH)"/>
    <property type="evidence" value="ECO:0007669"/>
    <property type="project" value="TreeGrafter"/>
</dbReference>
<comment type="subunit">
    <text evidence="5">Monomer.</text>
</comment>
<comment type="function">
    <text evidence="3">Catalyzes the reduction of sulfite to sulfide, a step in the biosynthesis of sulfur-containing amino acids and cofactors.</text>
</comment>
<keyword evidence="12" id="KW-0408">Iron</keyword>
<dbReference type="InterPro" id="IPR011787">
    <property type="entry name" value="SiR_ferredoxin-dep"/>
</dbReference>
<name>A0A1Z4JLF0_LEPBY</name>
<feature type="domain" description="Nitrite/Sulfite reductase ferredoxin-like" evidence="17">
    <location>
        <begin position="365"/>
        <end position="432"/>
    </location>
</feature>
<evidence type="ECO:0000256" key="2">
    <source>
        <dbReference type="ARBA" id="ARBA00001966"/>
    </source>
</evidence>
<dbReference type="FunFam" id="3.30.413.10:FF:000008">
    <property type="entry name" value="Sulfite reductase [ferredoxin], chloroplastic"/>
    <property type="match status" value="1"/>
</dbReference>
<dbReference type="GO" id="GO:0050311">
    <property type="term" value="F:sulfite reductase (ferredoxin) activity"/>
    <property type="evidence" value="ECO:0007669"/>
    <property type="project" value="UniProtKB-EC"/>
</dbReference>
<keyword evidence="10" id="KW-0883">Thioether bond</keyword>
<evidence type="ECO:0000256" key="10">
    <source>
        <dbReference type="ARBA" id="ARBA00022784"/>
    </source>
</evidence>
<dbReference type="Pfam" id="PF03460">
    <property type="entry name" value="NIR_SIR_ferr"/>
    <property type="match status" value="2"/>
</dbReference>
<evidence type="ECO:0000256" key="7">
    <source>
        <dbReference type="ARBA" id="ARBA00022485"/>
    </source>
</evidence>
<feature type="domain" description="Nitrite/Sulfite reductase ferredoxin-like" evidence="17">
    <location>
        <begin position="67"/>
        <end position="128"/>
    </location>
</feature>
<comment type="similarity">
    <text evidence="4">Belongs to the nitrite and sulfite reductase 4Fe-4S domain family.</text>
</comment>
<evidence type="ECO:0000259" key="17">
    <source>
        <dbReference type="Pfam" id="PF03460"/>
    </source>
</evidence>
<dbReference type="EC" id="1.8.7.1" evidence="6"/>
<keyword evidence="7" id="KW-0004">4Fe-4S</keyword>
<dbReference type="PRINTS" id="PR00397">
    <property type="entry name" value="SIROHAEM"/>
</dbReference>
<dbReference type="InterPro" id="IPR036136">
    <property type="entry name" value="Nit/Sulf_reduc_fer-like_dom_sf"/>
</dbReference>
<gene>
    <name evidence="18" type="ORF">NIES2135_44170</name>
</gene>
<keyword evidence="9" id="KW-0479">Metal-binding</keyword>
<evidence type="ECO:0000313" key="18">
    <source>
        <dbReference type="EMBL" id="BAY57551.1"/>
    </source>
</evidence>
<feature type="domain" description="Nitrite/sulphite reductase 4Fe-4S" evidence="16">
    <location>
        <begin position="445"/>
        <end position="577"/>
    </location>
</feature>
<dbReference type="PROSITE" id="PS00365">
    <property type="entry name" value="NIR_SIR"/>
    <property type="match status" value="1"/>
</dbReference>
<dbReference type="EMBL" id="AP018203">
    <property type="protein sequence ID" value="BAY57551.1"/>
    <property type="molecule type" value="Genomic_DNA"/>
</dbReference>
<evidence type="ECO:0000256" key="4">
    <source>
        <dbReference type="ARBA" id="ARBA00010429"/>
    </source>
</evidence>
<dbReference type="GO" id="GO:0051539">
    <property type="term" value="F:4 iron, 4 sulfur cluster binding"/>
    <property type="evidence" value="ECO:0007669"/>
    <property type="project" value="UniProtKB-KW"/>
</dbReference>